<feature type="domain" description="Integrase catalytic" evidence="5">
    <location>
        <begin position="640"/>
        <end position="807"/>
    </location>
</feature>
<accession>A0A5J4YGY9</accession>
<sequence>MLLGGPVSIAAWVNFCRERGIPNFEPGVSVRASFQRFTVHSVDDVVHDSNASPVTPSVERFVDRGVPMHLIAPVNRSEAASHSPPASRAEQTSPEAPAVQAPASVPGARDFIRYMSEVRFSGSPNTIPFRRWRNRLESAREMFGVNDAQVARALPLITSGQAESLLYAKARELPRLSQKLSLLEKSFASAAAMTAQKQALKSANFAVFVSKESTRVLAFDALVRHVEDVCSFLGYPYDEPGQVADHVIQAMYASDYAPTLSLALIGTRDGADVIAELRVFLHELDARNGRLLPAATGIYYSRPSASFQHAPQPSARPPQGLPYRPPTSSYRPPVRNRSGNERGAQVCQHCGRMGHSREICWSRNPPAVGLVLDEVQEVHDTTTSGHRVAFEVEPEGDVQQIGVEGPDPREPEQDFGGNLVAFAYDVYRTQHVLPTVPRWRVFVDSGAGRSVAGWRAYTEYCRAQGKSSKLAPAGGEQPVNWGGPLSPVGVGRVRIPVGKDHFVEFNPVVVDNDDLPILFGGQDQDQHHFDLIRTTDPPRLSSPSFSVPLRRLHSGHLEVVFPSQGGAPSLLDTALYTSDELMTLHKRFGHASAHKVRKIINLAGERIEPSEFRKFEDDARNCTVCQWYQGRRTTYKVAAEINVEFNHVVQMDFVFIVHNGRNIKVLHAVCAGTKWNAAIESTDGTAPGVFSDFFRMWVSIFGAPHRLVVDREKVLDSNDLEVMFLNEGCILDPVAIESHWSVGYVERHHEPLRKVCSRIMLEDPSAQFADVLSFALRAINTTTGPENIIPSLLVFGTIPRIHVRSEAAIHDSRESQERRITAMLVARNEYEVLVSKMKLAAARRTRTPQYPGDNDALVPGAAVLVRRENDRAWTGPYVCHGVDGTRAQVSVLMPSQVSSDRARVAAFSVNNVKLYRAPTSPALICLWAQTCTSAEDVLWENADRKEMQGILARDVIRPVDRVPKGATILGSRFERVVKVDGTRKSRFVVQGFRDVGAANVNVHSPVLSKYSLRLLISVARIRNNTVEYRDYAQAYLQSDFPLARAVYLRLKPEVRQLLSTLTDLPDYPEYVHVVRPLYGLTESGTYWYATLRKAFEREGFKVAALDACVMYLHGHGAVGILVDDTILVGDDFARRAESRVSARYDNKGLSAPPFSFNGFRVLRHGDNYTLDHHKYVRDNLSTRVVRDYKEFQQVRGQLAYVATGTRPDILCAVAQLSQVTTTTFTHEHARLLRAACRQVTDFPRCLFFNDLRSPFRLRVYADASYASNPDHTSQIGFAIFLGDDSENAHLIHAQSNKSRQVAHSVLSAELLALCIAFDFAEAVQLELLAHGLSVPIVLATDSKQIFDSITKSSVLAEKRLMVRMLVLRQGLEDLRISQVLHVPGASNIADALTKNRACALWDRFLREGKLAHVHSALGSVKRVTEGYSHSSSDHRGAHDQTVVGSLVPSCASRRYLPGRNPTSLRQPHVVSRAAHRGPGPACSQDGAWTQIREHEPELPVEHILGASWMHLLLVALRFVPHKQAPASVEQFRVYVQSLPDTFDDPTHWHGAARADAQFAARLIAGTNLHASLPSYLAEVDTQREAVLQVLRAARCDALLIESATSDRWRWARSAHSSRCFPPSWVAACEPPTLHQHQTAPICLPFMSTGALVPVLDLLYHAPRTQVAWDAELQTTSISLRIEQNVEQGAQVFNNYGAKANEQLLLAYGFAEHDNPADLVRLRFAPSLSEQQREMVAKLGVRASDDVYHITADGGVPHNLVRLLRVVMLDDSDTGVLEEAAHDPELEDDVRQTLRDMLARKVAKIEDNEALAESEPLSCASRYARIYVEGQLRLLKTAIARLEAESET</sequence>
<dbReference type="Proteomes" id="UP000324585">
    <property type="component" value="Unassembled WGS sequence"/>
</dbReference>
<dbReference type="InterPro" id="IPR050600">
    <property type="entry name" value="SETD3_SETD6_MTase"/>
</dbReference>
<dbReference type="SUPFAM" id="SSF53098">
    <property type="entry name" value="Ribonuclease H-like"/>
    <property type="match status" value="2"/>
</dbReference>
<proteinExistence type="predicted"/>
<dbReference type="EMBL" id="VRMN01000019">
    <property type="protein sequence ID" value="KAA8490709.1"/>
    <property type="molecule type" value="Genomic_DNA"/>
</dbReference>
<dbReference type="SUPFAM" id="SSF81822">
    <property type="entry name" value="RuBisCo LSMT C-terminal, substrate-binding domain"/>
    <property type="match status" value="1"/>
</dbReference>
<comment type="caution">
    <text evidence="6">The sequence shown here is derived from an EMBL/GenBank/DDBJ whole genome shotgun (WGS) entry which is preliminary data.</text>
</comment>
<feature type="compositionally biased region" description="Pro residues" evidence="4">
    <location>
        <begin position="314"/>
        <end position="325"/>
    </location>
</feature>
<dbReference type="PROSITE" id="PS50994">
    <property type="entry name" value="INTEGRASE"/>
    <property type="match status" value="1"/>
</dbReference>
<gene>
    <name evidence="6" type="ORF">FVE85_4340</name>
</gene>
<dbReference type="OrthoDB" id="5664at2759"/>
<dbReference type="GO" id="GO:0016279">
    <property type="term" value="F:protein-lysine N-methyltransferase activity"/>
    <property type="evidence" value="ECO:0007669"/>
    <property type="project" value="TreeGrafter"/>
</dbReference>
<evidence type="ECO:0000259" key="5">
    <source>
        <dbReference type="PROSITE" id="PS50994"/>
    </source>
</evidence>
<evidence type="ECO:0000256" key="1">
    <source>
        <dbReference type="ARBA" id="ARBA00022603"/>
    </source>
</evidence>
<evidence type="ECO:0000313" key="6">
    <source>
        <dbReference type="EMBL" id="KAA8490709.1"/>
    </source>
</evidence>
<keyword evidence="7" id="KW-1185">Reference proteome</keyword>
<dbReference type="InterPro" id="IPR001584">
    <property type="entry name" value="Integrase_cat-core"/>
</dbReference>
<protein>
    <submittedName>
        <fullName evidence="6">Ribosomal lysine N-methyltransferase set10</fullName>
    </submittedName>
</protein>
<dbReference type="GO" id="GO:0015074">
    <property type="term" value="P:DNA integration"/>
    <property type="evidence" value="ECO:0007669"/>
    <property type="project" value="InterPro"/>
</dbReference>
<name>A0A5J4YGY9_PORPP</name>
<evidence type="ECO:0000256" key="3">
    <source>
        <dbReference type="ARBA" id="ARBA00022691"/>
    </source>
</evidence>
<dbReference type="Pfam" id="PF07727">
    <property type="entry name" value="RVT_2"/>
    <property type="match status" value="1"/>
</dbReference>
<dbReference type="Gene3D" id="3.90.1420.10">
    <property type="entry name" value="Rubisco LSMT, substrate-binding domain"/>
    <property type="match status" value="1"/>
</dbReference>
<dbReference type="GO" id="GO:0005634">
    <property type="term" value="C:nucleus"/>
    <property type="evidence" value="ECO:0007669"/>
    <property type="project" value="TreeGrafter"/>
</dbReference>
<dbReference type="GO" id="GO:0003676">
    <property type="term" value="F:nucleic acid binding"/>
    <property type="evidence" value="ECO:0007669"/>
    <property type="project" value="InterPro"/>
</dbReference>
<dbReference type="PANTHER" id="PTHR13271">
    <property type="entry name" value="UNCHARACTERIZED PUTATIVE METHYLTRANSFERASE"/>
    <property type="match status" value="1"/>
</dbReference>
<keyword evidence="2 6" id="KW-0808">Transferase</keyword>
<feature type="region of interest" description="Disordered" evidence="4">
    <location>
        <begin position="76"/>
        <end position="102"/>
    </location>
</feature>
<keyword evidence="3" id="KW-0949">S-adenosyl-L-methionine</keyword>
<keyword evidence="1 6" id="KW-0489">Methyltransferase</keyword>
<dbReference type="SUPFAM" id="SSF82199">
    <property type="entry name" value="SET domain"/>
    <property type="match status" value="1"/>
</dbReference>
<evidence type="ECO:0000256" key="4">
    <source>
        <dbReference type="SAM" id="MobiDB-lite"/>
    </source>
</evidence>
<dbReference type="InterPro" id="IPR012337">
    <property type="entry name" value="RNaseH-like_sf"/>
</dbReference>
<dbReference type="InterPro" id="IPR046341">
    <property type="entry name" value="SET_dom_sf"/>
</dbReference>
<dbReference type="InterPro" id="IPR013103">
    <property type="entry name" value="RVT_2"/>
</dbReference>
<dbReference type="GO" id="GO:0032259">
    <property type="term" value="P:methylation"/>
    <property type="evidence" value="ECO:0007669"/>
    <property type="project" value="UniProtKB-KW"/>
</dbReference>
<feature type="region of interest" description="Disordered" evidence="4">
    <location>
        <begin position="305"/>
        <end position="342"/>
    </location>
</feature>
<dbReference type="InterPro" id="IPR036464">
    <property type="entry name" value="Rubisco_LSMT_subst-bd_sf"/>
</dbReference>
<dbReference type="InterPro" id="IPR036397">
    <property type="entry name" value="RNaseH_sf"/>
</dbReference>
<evidence type="ECO:0000313" key="7">
    <source>
        <dbReference type="Proteomes" id="UP000324585"/>
    </source>
</evidence>
<dbReference type="Gene3D" id="3.90.1410.10">
    <property type="entry name" value="set domain protein methyltransferase, domain 1"/>
    <property type="match status" value="1"/>
</dbReference>
<reference evidence="7" key="1">
    <citation type="journal article" date="2019" name="Nat. Commun.">
        <title>Expansion of phycobilisome linker gene families in mesophilic red algae.</title>
        <authorList>
            <person name="Lee J."/>
            <person name="Kim D."/>
            <person name="Bhattacharya D."/>
            <person name="Yoon H.S."/>
        </authorList>
    </citation>
    <scope>NUCLEOTIDE SEQUENCE [LARGE SCALE GENOMIC DNA]</scope>
    <source>
        <strain evidence="7">CCMP 1328</strain>
    </source>
</reference>
<dbReference type="Gene3D" id="3.30.420.10">
    <property type="entry name" value="Ribonuclease H-like superfamily/Ribonuclease H"/>
    <property type="match status" value="2"/>
</dbReference>
<organism evidence="6 7">
    <name type="scientific">Porphyridium purpureum</name>
    <name type="common">Red alga</name>
    <name type="synonym">Porphyridium cruentum</name>
    <dbReference type="NCBI Taxonomy" id="35688"/>
    <lineage>
        <taxon>Eukaryota</taxon>
        <taxon>Rhodophyta</taxon>
        <taxon>Bangiophyceae</taxon>
        <taxon>Porphyridiales</taxon>
        <taxon>Porphyridiaceae</taxon>
        <taxon>Porphyridium</taxon>
    </lineage>
</organism>
<evidence type="ECO:0000256" key="2">
    <source>
        <dbReference type="ARBA" id="ARBA00022679"/>
    </source>
</evidence>
<dbReference type="PANTHER" id="PTHR13271:SF147">
    <property type="entry name" value="PROTEIN-LYSINE N-METHYLTRANSFERASE EFM1-RELATED"/>
    <property type="match status" value="1"/>
</dbReference>